<evidence type="ECO:0000256" key="1">
    <source>
        <dbReference type="SAM" id="Coils"/>
    </source>
</evidence>
<dbReference type="AlphaFoldDB" id="A0A286E5R0"/>
<dbReference type="EMBL" id="OCNF01000003">
    <property type="protein sequence ID" value="SOD66201.1"/>
    <property type="molecule type" value="Genomic_DNA"/>
</dbReference>
<gene>
    <name evidence="2" type="ORF">SAMN02746062_00538</name>
</gene>
<accession>A0A286E5R0</accession>
<keyword evidence="1" id="KW-0175">Coiled coil</keyword>
<evidence type="ECO:0000313" key="2">
    <source>
        <dbReference type="EMBL" id="SOD66201.1"/>
    </source>
</evidence>
<keyword evidence="3" id="KW-1185">Reference proteome</keyword>
<feature type="coiled-coil region" evidence="1">
    <location>
        <begin position="155"/>
        <end position="189"/>
    </location>
</feature>
<reference evidence="2 3" key="1">
    <citation type="submission" date="2017-09" db="EMBL/GenBank/DDBJ databases">
        <authorList>
            <person name="Ehlers B."/>
            <person name="Leendertz F.H."/>
        </authorList>
    </citation>
    <scope>NUCLEOTIDE SEQUENCE [LARGE SCALE GENOMIC DNA]</scope>
    <source>
        <strain evidence="2 3">DSM 16848</strain>
    </source>
</reference>
<organism evidence="2 3">
    <name type="scientific">Alysiella filiformis DSM 16848</name>
    <dbReference type="NCBI Taxonomy" id="1120981"/>
    <lineage>
        <taxon>Bacteria</taxon>
        <taxon>Pseudomonadati</taxon>
        <taxon>Pseudomonadota</taxon>
        <taxon>Betaproteobacteria</taxon>
        <taxon>Neisseriales</taxon>
        <taxon>Neisseriaceae</taxon>
        <taxon>Alysiella</taxon>
    </lineage>
</organism>
<sequence>MLALNIINHLLRQNPEVMRQLSGFNGIVLGIQSASVRVVGRIDANGLLTPTQRIADTVLIVHPQALPKFLQGDLPNFNDLAVEGDMELGMNVMFCFAQIRYAPHQDLRQLLGDDTADKLTAKAAKIGKTLQIVGQTLLFQAASINQASEQARMQHSQMHETLNDCVDELDDLRNEIRIINKRLEQLESSLKSYD</sequence>
<dbReference type="Proteomes" id="UP000219669">
    <property type="component" value="Unassembled WGS sequence"/>
</dbReference>
<dbReference type="OrthoDB" id="8525483at2"/>
<protein>
    <submittedName>
        <fullName evidence="2">Ubiquinone biosynthesis protein UbiJ</fullName>
    </submittedName>
</protein>
<dbReference type="RefSeq" id="WP_097113616.1">
    <property type="nucleotide sequence ID" value="NZ_CP083931.1"/>
</dbReference>
<proteinExistence type="predicted"/>
<evidence type="ECO:0000313" key="3">
    <source>
        <dbReference type="Proteomes" id="UP000219669"/>
    </source>
</evidence>
<keyword evidence="2" id="KW-0830">Ubiquinone</keyword>
<name>A0A286E5R0_9NEIS</name>